<dbReference type="PANTHER" id="PTHR34216">
    <property type="match status" value="1"/>
</dbReference>
<reference evidence="5" key="1">
    <citation type="submission" date="2020-05" db="EMBL/GenBank/DDBJ databases">
        <authorList>
            <person name="Chiriac C."/>
            <person name="Salcher M."/>
            <person name="Ghai R."/>
            <person name="Kavagutti S V."/>
        </authorList>
    </citation>
    <scope>NUCLEOTIDE SEQUENCE</scope>
</reference>
<accession>A0A6J7HGC8</accession>
<dbReference type="Pfam" id="PF01522">
    <property type="entry name" value="Polysacc_deac_1"/>
    <property type="match status" value="1"/>
</dbReference>
<evidence type="ECO:0000259" key="4">
    <source>
        <dbReference type="PROSITE" id="PS51677"/>
    </source>
</evidence>
<dbReference type="PROSITE" id="PS51677">
    <property type="entry name" value="NODB"/>
    <property type="match status" value="1"/>
</dbReference>
<evidence type="ECO:0000256" key="1">
    <source>
        <dbReference type="ARBA" id="ARBA00004613"/>
    </source>
</evidence>
<dbReference type="AlphaFoldDB" id="A0A6J7HGC8"/>
<dbReference type="InterPro" id="IPR002509">
    <property type="entry name" value="NODB_dom"/>
</dbReference>
<evidence type="ECO:0000313" key="5">
    <source>
        <dbReference type="EMBL" id="CAB4920051.1"/>
    </source>
</evidence>
<dbReference type="SUPFAM" id="SSF88713">
    <property type="entry name" value="Glycoside hydrolase/deacetylase"/>
    <property type="match status" value="1"/>
</dbReference>
<proteinExistence type="predicted"/>
<dbReference type="EMBL" id="CAFBMX010000002">
    <property type="protein sequence ID" value="CAB4920051.1"/>
    <property type="molecule type" value="Genomic_DNA"/>
</dbReference>
<dbReference type="PANTHER" id="PTHR34216:SF3">
    <property type="entry name" value="POLY-BETA-1,6-N-ACETYL-D-GLUCOSAMINE N-DEACETYLASE"/>
    <property type="match status" value="1"/>
</dbReference>
<dbReference type="InterPro" id="IPR051398">
    <property type="entry name" value="Polysacch_Deacetylase"/>
</dbReference>
<gene>
    <name evidence="5" type="ORF">UFOPK3674_00491</name>
</gene>
<evidence type="ECO:0000256" key="3">
    <source>
        <dbReference type="SAM" id="MobiDB-lite"/>
    </source>
</evidence>
<feature type="compositionally biased region" description="Low complexity" evidence="3">
    <location>
        <begin position="23"/>
        <end position="39"/>
    </location>
</feature>
<dbReference type="GO" id="GO:0005576">
    <property type="term" value="C:extracellular region"/>
    <property type="evidence" value="ECO:0007669"/>
    <property type="project" value="UniProtKB-SubCell"/>
</dbReference>
<dbReference type="Gene3D" id="3.20.20.370">
    <property type="entry name" value="Glycoside hydrolase/deacetylase"/>
    <property type="match status" value="1"/>
</dbReference>
<sequence length="285" mass="29923">MLLAALVVAVVLARAGGRASPAVPAEAAAARPAEPSSRTALERPPAAPAAARGSYRGRVPILMYHVITAPPPGTAYPELWTSKERFAATMRLLAKAGYRGVTLAQVRAAWTGGPGLPAKPVVVSFDDGYLSQYTHAKPVLRRLGWPGVLYLEGKNLGTGGLTVRQVRGMIDAGWELGAHSLTHPDLTTLDTAGLRREVAGSRALLRRRFGVPVESFCYPAGRNDATVRAAVRDAGYDDATTVEPGIAGPTDDRLSLPRIRVDAATTPGTVLRMVRDGSGPSGGYG</sequence>
<feature type="region of interest" description="Disordered" evidence="3">
    <location>
        <begin position="23"/>
        <end position="52"/>
    </location>
</feature>
<comment type="subcellular location">
    <subcellularLocation>
        <location evidence="1">Secreted</location>
    </subcellularLocation>
</comment>
<dbReference type="GO" id="GO:0016810">
    <property type="term" value="F:hydrolase activity, acting on carbon-nitrogen (but not peptide) bonds"/>
    <property type="evidence" value="ECO:0007669"/>
    <property type="project" value="InterPro"/>
</dbReference>
<dbReference type="InterPro" id="IPR011330">
    <property type="entry name" value="Glyco_hydro/deAcase_b/a-brl"/>
</dbReference>
<protein>
    <submittedName>
        <fullName evidence="5">Unannotated protein</fullName>
    </submittedName>
</protein>
<evidence type="ECO:0000256" key="2">
    <source>
        <dbReference type="ARBA" id="ARBA00022729"/>
    </source>
</evidence>
<keyword evidence="2" id="KW-0732">Signal</keyword>
<feature type="domain" description="NodB homology" evidence="4">
    <location>
        <begin position="119"/>
        <end position="285"/>
    </location>
</feature>
<organism evidence="5">
    <name type="scientific">freshwater metagenome</name>
    <dbReference type="NCBI Taxonomy" id="449393"/>
    <lineage>
        <taxon>unclassified sequences</taxon>
        <taxon>metagenomes</taxon>
        <taxon>ecological metagenomes</taxon>
    </lineage>
</organism>
<dbReference type="CDD" id="cd10918">
    <property type="entry name" value="CE4_NodB_like_5s_6s"/>
    <property type="match status" value="1"/>
</dbReference>
<name>A0A6J7HGC8_9ZZZZ</name>
<dbReference type="GO" id="GO:0005975">
    <property type="term" value="P:carbohydrate metabolic process"/>
    <property type="evidence" value="ECO:0007669"/>
    <property type="project" value="InterPro"/>
</dbReference>